<proteinExistence type="predicted"/>
<dbReference type="Gene3D" id="2.130.10.10">
    <property type="entry name" value="YVTN repeat-like/Quinoprotein amine dehydrogenase"/>
    <property type="match status" value="1"/>
</dbReference>
<dbReference type="Proteomes" id="UP000504624">
    <property type="component" value="Unplaced"/>
</dbReference>
<dbReference type="AlphaFoldDB" id="A0A6J0G744"/>
<gene>
    <name evidence="3" type="primary">LOC108491859</name>
</gene>
<dbReference type="Pfam" id="PF23726">
    <property type="entry name" value="Beta-prop_RSE1_2nd"/>
    <property type="match status" value="1"/>
</dbReference>
<dbReference type="RefSeq" id="XP_017659148.1">
    <property type="nucleotide sequence ID" value="XM_017803659.1"/>
</dbReference>
<name>A0A6J0G744_9PASS</name>
<dbReference type="InterPro" id="IPR015943">
    <property type="entry name" value="WD40/YVTN_repeat-like_dom_sf"/>
</dbReference>
<dbReference type="InterPro" id="IPR058543">
    <property type="entry name" value="Beta-prop_RSE1/DDB1/CPSF1_2nd"/>
</dbReference>
<dbReference type="GeneID" id="108491859"/>
<reference evidence="3" key="1">
    <citation type="submission" date="2025-08" db="UniProtKB">
        <authorList>
            <consortium name="RefSeq"/>
        </authorList>
    </citation>
    <scope>IDENTIFICATION</scope>
</reference>
<feature type="domain" description="RSE1/DDB1/CPSF1 second beta-propeller" evidence="1">
    <location>
        <begin position="2"/>
        <end position="81"/>
    </location>
</feature>
<feature type="non-terminal residue" evidence="3">
    <location>
        <position position="82"/>
    </location>
</feature>
<dbReference type="OrthoDB" id="5854925at2759"/>
<sequence>MQALPAQPESLCIVEMGGTEKQDELGERGSIGFLYLNIGLQNGVLLRTVLDPVTGDLSDTRTRYLGSRPVKLFRVRMQGQEA</sequence>
<keyword evidence="2" id="KW-1185">Reference proteome</keyword>
<protein>
    <submittedName>
        <fullName evidence="3">Splicing factor 3B subunit 3-like</fullName>
    </submittedName>
</protein>
<accession>A0A6J0G744</accession>
<evidence type="ECO:0000259" key="1">
    <source>
        <dbReference type="Pfam" id="PF23726"/>
    </source>
</evidence>
<evidence type="ECO:0000313" key="2">
    <source>
        <dbReference type="Proteomes" id="UP000504624"/>
    </source>
</evidence>
<evidence type="ECO:0000313" key="3">
    <source>
        <dbReference type="RefSeq" id="XP_017659148.1"/>
    </source>
</evidence>
<organism evidence="2 3">
    <name type="scientific">Lepidothrix coronata</name>
    <name type="common">blue-crowned manakin</name>
    <dbReference type="NCBI Taxonomy" id="321398"/>
    <lineage>
        <taxon>Eukaryota</taxon>
        <taxon>Metazoa</taxon>
        <taxon>Chordata</taxon>
        <taxon>Craniata</taxon>
        <taxon>Vertebrata</taxon>
        <taxon>Euteleostomi</taxon>
        <taxon>Archelosauria</taxon>
        <taxon>Archosauria</taxon>
        <taxon>Dinosauria</taxon>
        <taxon>Saurischia</taxon>
        <taxon>Theropoda</taxon>
        <taxon>Coelurosauria</taxon>
        <taxon>Aves</taxon>
        <taxon>Neognathae</taxon>
        <taxon>Neoaves</taxon>
        <taxon>Telluraves</taxon>
        <taxon>Australaves</taxon>
        <taxon>Passeriformes</taxon>
        <taxon>Pipridae</taxon>
        <taxon>Lepidothrix</taxon>
    </lineage>
</organism>